<reference evidence="4" key="1">
    <citation type="journal article" date="2019" name="Int. J. Syst. Evol. Microbiol.">
        <title>The Global Catalogue of Microorganisms (GCM) 10K type strain sequencing project: providing services to taxonomists for standard genome sequencing and annotation.</title>
        <authorList>
            <consortium name="The Broad Institute Genomics Platform"/>
            <consortium name="The Broad Institute Genome Sequencing Center for Infectious Disease"/>
            <person name="Wu L."/>
            <person name="Ma J."/>
        </authorList>
    </citation>
    <scope>NUCLEOTIDE SEQUENCE [LARGE SCALE GENOMIC DNA]</scope>
    <source>
        <strain evidence="4">CCUG 60023</strain>
    </source>
</reference>
<protein>
    <submittedName>
        <fullName evidence="3">Lysozyme inhibitor LprI family protein</fullName>
    </submittedName>
</protein>
<accession>A0ABW3FC62</accession>
<feature type="chain" id="PRO_5045221646" evidence="1">
    <location>
        <begin position="24"/>
        <end position="135"/>
    </location>
</feature>
<keyword evidence="1" id="KW-0732">Signal</keyword>
<dbReference type="RefSeq" id="WP_377211888.1">
    <property type="nucleotide sequence ID" value="NZ_JBHTJV010000003.1"/>
</dbReference>
<evidence type="ECO:0000313" key="4">
    <source>
        <dbReference type="Proteomes" id="UP001597101"/>
    </source>
</evidence>
<sequence>MRLLALPFICATFSVVLANSVHAQQPNCESPSTQYELNVCSLRDFDDADAALNAVWSKVRADAKLMDADAPNGTPSIADGILAAQRAWLSYRDAQCSVEHDRFFNGSMASMVRNMCATRMTKARTAELHSFLEGR</sequence>
<name>A0ABW3FC62_9HYPH</name>
<comment type="caution">
    <text evidence="3">The sequence shown here is derived from an EMBL/GenBank/DDBJ whole genome shotgun (WGS) entry which is preliminary data.</text>
</comment>
<evidence type="ECO:0000259" key="2">
    <source>
        <dbReference type="Pfam" id="PF07007"/>
    </source>
</evidence>
<organism evidence="3 4">
    <name type="scientific">Pseudahrensia aquimaris</name>
    <dbReference type="NCBI Taxonomy" id="744461"/>
    <lineage>
        <taxon>Bacteria</taxon>
        <taxon>Pseudomonadati</taxon>
        <taxon>Pseudomonadota</taxon>
        <taxon>Alphaproteobacteria</taxon>
        <taxon>Hyphomicrobiales</taxon>
        <taxon>Ahrensiaceae</taxon>
        <taxon>Pseudahrensia</taxon>
    </lineage>
</organism>
<feature type="signal peptide" evidence="1">
    <location>
        <begin position="1"/>
        <end position="23"/>
    </location>
</feature>
<dbReference type="Pfam" id="PF07007">
    <property type="entry name" value="LprI"/>
    <property type="match status" value="1"/>
</dbReference>
<evidence type="ECO:0000313" key="3">
    <source>
        <dbReference type="EMBL" id="MFD0916052.1"/>
    </source>
</evidence>
<proteinExistence type="predicted"/>
<dbReference type="Proteomes" id="UP001597101">
    <property type="component" value="Unassembled WGS sequence"/>
</dbReference>
<dbReference type="Gene3D" id="1.20.1270.180">
    <property type="match status" value="1"/>
</dbReference>
<dbReference type="EMBL" id="JBHTJV010000003">
    <property type="protein sequence ID" value="MFD0916052.1"/>
    <property type="molecule type" value="Genomic_DNA"/>
</dbReference>
<keyword evidence="4" id="KW-1185">Reference proteome</keyword>
<gene>
    <name evidence="3" type="ORF">ACFQ14_06495</name>
</gene>
<evidence type="ECO:0000256" key="1">
    <source>
        <dbReference type="SAM" id="SignalP"/>
    </source>
</evidence>
<dbReference type="InterPro" id="IPR009739">
    <property type="entry name" value="LprI-like_N"/>
</dbReference>
<feature type="domain" description="Lysozyme inhibitor LprI-like N-terminal" evidence="2">
    <location>
        <begin position="30"/>
        <end position="128"/>
    </location>
</feature>